<evidence type="ECO:0000256" key="1">
    <source>
        <dbReference type="SAM" id="SignalP"/>
    </source>
</evidence>
<feature type="signal peptide" evidence="1">
    <location>
        <begin position="1"/>
        <end position="20"/>
    </location>
</feature>
<dbReference type="EMBL" id="PRDL01000001">
    <property type="protein sequence ID" value="MBE8717088.1"/>
    <property type="molecule type" value="Genomic_DNA"/>
</dbReference>
<reference evidence="3" key="1">
    <citation type="submission" date="2018-07" db="EMBL/GenBank/DDBJ databases">
        <title>Genome assembly of strain Ka43.</title>
        <authorList>
            <person name="Kukolya J."/>
            <person name="Nagy I."/>
            <person name="Horvath B."/>
            <person name="Toth A."/>
        </authorList>
    </citation>
    <scope>NUCLEOTIDE SEQUENCE</scope>
    <source>
        <strain evidence="3">KB43</strain>
    </source>
</reference>
<dbReference type="InterPro" id="IPR018637">
    <property type="entry name" value="DUF2059"/>
</dbReference>
<sequence>MKKILLLAFAFCFFSSVSHAQTATDKSLDELFSLTDMDKLVDSAYGQMDSMFAQMAGQMDLNEAQKPIMEKFFKKYTALVREELSWQQLKAPMNEAYRTVFTEPEVRELIEFYQSPLGKKLLEKMPELMQASMVLVQESMKDMMPKLQALQQELQQELEAAK</sequence>
<keyword evidence="4" id="KW-1185">Reference proteome</keyword>
<name>A0A928YVH8_9GAMM</name>
<dbReference type="RefSeq" id="WP_193908678.1">
    <property type="nucleotide sequence ID" value="NZ_PRDL01000001.1"/>
</dbReference>
<organism evidence="3 4">
    <name type="scientific">Cellvibrio polysaccharolyticus</name>
    <dbReference type="NCBI Taxonomy" id="2082724"/>
    <lineage>
        <taxon>Bacteria</taxon>
        <taxon>Pseudomonadati</taxon>
        <taxon>Pseudomonadota</taxon>
        <taxon>Gammaproteobacteria</taxon>
        <taxon>Cellvibrionales</taxon>
        <taxon>Cellvibrionaceae</taxon>
        <taxon>Cellvibrio</taxon>
    </lineage>
</organism>
<protein>
    <submittedName>
        <fullName evidence="3">DUF2059 domain-containing protein</fullName>
    </submittedName>
</protein>
<comment type="caution">
    <text evidence="3">The sequence shown here is derived from an EMBL/GenBank/DDBJ whole genome shotgun (WGS) entry which is preliminary data.</text>
</comment>
<evidence type="ECO:0000313" key="3">
    <source>
        <dbReference type="EMBL" id="MBE8717088.1"/>
    </source>
</evidence>
<dbReference type="Proteomes" id="UP000652567">
    <property type="component" value="Unassembled WGS sequence"/>
</dbReference>
<gene>
    <name evidence="3" type="ORF">C4F51_07765</name>
</gene>
<feature type="domain" description="DUF2059" evidence="2">
    <location>
        <begin position="87"/>
        <end position="145"/>
    </location>
</feature>
<keyword evidence="1" id="KW-0732">Signal</keyword>
<proteinExistence type="predicted"/>
<dbReference type="AlphaFoldDB" id="A0A928YVH8"/>
<evidence type="ECO:0000313" key="4">
    <source>
        <dbReference type="Proteomes" id="UP000652567"/>
    </source>
</evidence>
<accession>A0A928YVH8</accession>
<feature type="chain" id="PRO_5037704605" evidence="1">
    <location>
        <begin position="21"/>
        <end position="162"/>
    </location>
</feature>
<evidence type="ECO:0000259" key="2">
    <source>
        <dbReference type="Pfam" id="PF09832"/>
    </source>
</evidence>
<dbReference type="Pfam" id="PF09832">
    <property type="entry name" value="DUF2059"/>
    <property type="match status" value="1"/>
</dbReference>